<comment type="caution">
    <text evidence="3">The sequence shown here is derived from an EMBL/GenBank/DDBJ whole genome shotgun (WGS) entry which is preliminary data.</text>
</comment>
<protein>
    <submittedName>
        <fullName evidence="3">Uncharacterized protein</fullName>
    </submittedName>
</protein>
<dbReference type="Proteomes" id="UP000298484">
    <property type="component" value="Unassembled WGS sequence"/>
</dbReference>
<proteinExistence type="predicted"/>
<reference evidence="3 4" key="1">
    <citation type="submission" date="2019-03" db="EMBL/GenBank/DDBJ databases">
        <title>Genome sequence of Lentibacillus salicampi ATCC BAA-719.</title>
        <authorList>
            <person name="Maclea K.S."/>
            <person name="Simoes Junior M."/>
        </authorList>
    </citation>
    <scope>NUCLEOTIDE SEQUENCE [LARGE SCALE GENOMIC DNA]</scope>
    <source>
        <strain evidence="3 4">ATCC BAA-719</strain>
    </source>
</reference>
<dbReference type="EMBL" id="SRHY01000015">
    <property type="protein sequence ID" value="TFJ92802.1"/>
    <property type="molecule type" value="Genomic_DNA"/>
</dbReference>
<dbReference type="RefSeq" id="WP_135110130.1">
    <property type="nucleotide sequence ID" value="NZ_SRHY01000015.1"/>
</dbReference>
<dbReference type="Gene3D" id="1.20.120.910">
    <property type="entry name" value="DksA, coiled-coil domain"/>
    <property type="match status" value="1"/>
</dbReference>
<gene>
    <name evidence="3" type="ORF">E4U82_10385</name>
</gene>
<evidence type="ECO:0000313" key="4">
    <source>
        <dbReference type="Proteomes" id="UP000298484"/>
    </source>
</evidence>
<accession>A0A4Y9ABW9</accession>
<dbReference type="AlphaFoldDB" id="A0A4Y9ABW9"/>
<dbReference type="PANTHER" id="PTHR33823:SF4">
    <property type="entry name" value="GENERAL STRESS PROTEIN 16O"/>
    <property type="match status" value="1"/>
</dbReference>
<keyword evidence="4" id="KW-1185">Reference proteome</keyword>
<feature type="region of interest" description="Disordered" evidence="2">
    <location>
        <begin position="82"/>
        <end position="112"/>
    </location>
</feature>
<dbReference type="SUPFAM" id="SSF109635">
    <property type="entry name" value="DnaK suppressor protein DksA, alpha-hairpin domain"/>
    <property type="match status" value="1"/>
</dbReference>
<evidence type="ECO:0000256" key="1">
    <source>
        <dbReference type="PROSITE-ProRule" id="PRU00510"/>
    </source>
</evidence>
<evidence type="ECO:0000313" key="3">
    <source>
        <dbReference type="EMBL" id="TFJ92802.1"/>
    </source>
</evidence>
<feature type="zinc finger region" description="dksA C4-type" evidence="1">
    <location>
        <begin position="86"/>
        <end position="110"/>
    </location>
</feature>
<evidence type="ECO:0000256" key="2">
    <source>
        <dbReference type="SAM" id="MobiDB-lite"/>
    </source>
</evidence>
<dbReference type="InterPro" id="IPR037187">
    <property type="entry name" value="DnaK_N"/>
</dbReference>
<name>A0A4Y9ABW9_9BACI</name>
<dbReference type="PROSITE" id="PS51128">
    <property type="entry name" value="ZF_DKSA_2"/>
    <property type="match status" value="1"/>
</dbReference>
<dbReference type="PANTHER" id="PTHR33823">
    <property type="entry name" value="RNA POLYMERASE-BINDING TRANSCRIPTION FACTOR DKSA-RELATED"/>
    <property type="match status" value="1"/>
</dbReference>
<sequence>MLNTEEFKKRLLKMKQDTEAKMEAGIGSSPNDVTGDLADYDNHPGDMGTEQFEQERQAGLNMDRAEQLKEIDDALERIENGTFGLSEKSGKPIPEKRLEAEPTARYRVDEQS</sequence>
<organism evidence="3 4">
    <name type="scientific">Lentibacillus salicampi</name>
    <dbReference type="NCBI Taxonomy" id="175306"/>
    <lineage>
        <taxon>Bacteria</taxon>
        <taxon>Bacillati</taxon>
        <taxon>Bacillota</taxon>
        <taxon>Bacilli</taxon>
        <taxon>Bacillales</taxon>
        <taxon>Bacillaceae</taxon>
        <taxon>Lentibacillus</taxon>
    </lineage>
</organism>
<feature type="region of interest" description="Disordered" evidence="2">
    <location>
        <begin position="19"/>
        <end position="49"/>
    </location>
</feature>
<dbReference type="OrthoDB" id="9811543at2"/>
<feature type="compositionally biased region" description="Basic and acidic residues" evidence="2">
    <location>
        <begin position="88"/>
        <end position="112"/>
    </location>
</feature>